<comment type="caution">
    <text evidence="1">The sequence shown here is derived from an EMBL/GenBank/DDBJ whole genome shotgun (WGS) entry which is preliminary data.</text>
</comment>
<reference evidence="1 2" key="1">
    <citation type="journal article" date="2022" name="Plant J.">
        <title>Chromosome-level genome of Camellia lanceoleosa provides a valuable resource for understanding genome evolution and self-incompatibility.</title>
        <authorList>
            <person name="Gong W."/>
            <person name="Xiao S."/>
            <person name="Wang L."/>
            <person name="Liao Z."/>
            <person name="Chang Y."/>
            <person name="Mo W."/>
            <person name="Hu G."/>
            <person name="Li W."/>
            <person name="Zhao G."/>
            <person name="Zhu H."/>
            <person name="Hu X."/>
            <person name="Ji K."/>
            <person name="Xiang X."/>
            <person name="Song Q."/>
            <person name="Yuan D."/>
            <person name="Jin S."/>
            <person name="Zhang L."/>
        </authorList>
    </citation>
    <scope>NUCLEOTIDE SEQUENCE [LARGE SCALE GENOMIC DNA]</scope>
    <source>
        <strain evidence="1">SQ_2022a</strain>
    </source>
</reference>
<organism evidence="1 2">
    <name type="scientific">Camellia lanceoleosa</name>
    <dbReference type="NCBI Taxonomy" id="1840588"/>
    <lineage>
        <taxon>Eukaryota</taxon>
        <taxon>Viridiplantae</taxon>
        <taxon>Streptophyta</taxon>
        <taxon>Embryophyta</taxon>
        <taxon>Tracheophyta</taxon>
        <taxon>Spermatophyta</taxon>
        <taxon>Magnoliopsida</taxon>
        <taxon>eudicotyledons</taxon>
        <taxon>Gunneridae</taxon>
        <taxon>Pentapetalae</taxon>
        <taxon>asterids</taxon>
        <taxon>Ericales</taxon>
        <taxon>Theaceae</taxon>
        <taxon>Camellia</taxon>
    </lineage>
</organism>
<proteinExistence type="predicted"/>
<feature type="non-terminal residue" evidence="1">
    <location>
        <position position="1"/>
    </location>
</feature>
<keyword evidence="2" id="KW-1185">Reference proteome</keyword>
<gene>
    <name evidence="1" type="ORF">LOK49_LG07G00772</name>
</gene>
<accession>A0ACC0H7N2</accession>
<name>A0ACC0H7N2_9ERIC</name>
<evidence type="ECO:0000313" key="2">
    <source>
        <dbReference type="Proteomes" id="UP001060215"/>
    </source>
</evidence>
<protein>
    <submittedName>
        <fullName evidence="1">Uncharacterized protein</fullName>
    </submittedName>
</protein>
<evidence type="ECO:0000313" key="1">
    <source>
        <dbReference type="EMBL" id="KAI8009054.1"/>
    </source>
</evidence>
<sequence length="130" mass="14394">KKDTYARGFVSGNMLTIRPTTASTSQTNPQENGNFGVKKIDEARGICRKCSAVVEKGDAIMICECEYCLVHLACEAAWSQSSEKKCPTCKKELLIRVTVDQLEITEERQNRSLVSALKRRFSCVGSPSVD</sequence>
<dbReference type="EMBL" id="CM045764">
    <property type="protein sequence ID" value="KAI8009054.1"/>
    <property type="molecule type" value="Genomic_DNA"/>
</dbReference>
<dbReference type="Proteomes" id="UP001060215">
    <property type="component" value="Chromosome 7"/>
</dbReference>